<dbReference type="RefSeq" id="WP_156970258.1">
    <property type="nucleotide sequence ID" value="NZ_CM002917.1"/>
</dbReference>
<dbReference type="AlphaFoldDB" id="A9D9C1"/>
<comment type="caution">
    <text evidence="1">The sequence shown here is derived from an EMBL/GenBank/DDBJ whole genome shotgun (WGS) entry which is preliminary data.</text>
</comment>
<evidence type="ECO:0000313" key="1">
    <source>
        <dbReference type="EMBL" id="EDQ32907.2"/>
    </source>
</evidence>
<reference evidence="1 2" key="2">
    <citation type="submission" date="2012-06" db="EMBL/GenBank/DDBJ databases">
        <authorList>
            <person name="Fiebig A."/>
        </authorList>
    </citation>
    <scope>NUCLEOTIDE SEQUENCE [LARGE SCALE GENOMIC DNA]</scope>
    <source>
        <strain evidence="1 2">DFL-43</strain>
    </source>
</reference>
<dbReference type="HOGENOM" id="CLU_2012111_0_0_5"/>
<gene>
    <name evidence="1" type="ORF">HPDFL43_08159</name>
</gene>
<protein>
    <recommendedName>
        <fullName evidence="3">PilZ domain-containing protein</fullName>
    </recommendedName>
</protein>
<dbReference type="Proteomes" id="UP000004291">
    <property type="component" value="Chromosome"/>
</dbReference>
<dbReference type="OrthoDB" id="8115543at2"/>
<sequence length="123" mass="13325">MRPKRHALTQIGGAGDKRQVYSKQDANCPVIAHVSVRNSETRIPIPCWMVNLSEDSCLLTSDHFPPRVIDVYLVIPGLGAKVHAVTRNQGKFTLGLSLTTKIPSDLISKVARIKAVSKAAPVG</sequence>
<proteinExistence type="predicted"/>
<reference evidence="1 2" key="1">
    <citation type="submission" date="2007-10" db="EMBL/GenBank/DDBJ databases">
        <authorList>
            <person name="Wagner-Dobler I."/>
            <person name="Ferriera S."/>
            <person name="Johnson J."/>
            <person name="Kravitz S."/>
            <person name="Beeson K."/>
            <person name="Sutton G."/>
            <person name="Rogers Y.-H."/>
            <person name="Friedman R."/>
            <person name="Frazier M."/>
            <person name="Venter J.C."/>
        </authorList>
    </citation>
    <scope>NUCLEOTIDE SEQUENCE [LARGE SCALE GENOMIC DNA]</scope>
    <source>
        <strain evidence="1 2">DFL-43</strain>
    </source>
</reference>
<keyword evidence="2" id="KW-1185">Reference proteome</keyword>
<organism evidence="1 2">
    <name type="scientific">Hoeflea phototrophica (strain DSM 17068 / NCIMB 14078 / DFL-43)</name>
    <dbReference type="NCBI Taxonomy" id="411684"/>
    <lineage>
        <taxon>Bacteria</taxon>
        <taxon>Pseudomonadati</taxon>
        <taxon>Pseudomonadota</taxon>
        <taxon>Alphaproteobacteria</taxon>
        <taxon>Hyphomicrobiales</taxon>
        <taxon>Rhizobiaceae</taxon>
        <taxon>Hoeflea</taxon>
    </lineage>
</organism>
<evidence type="ECO:0008006" key="3">
    <source>
        <dbReference type="Google" id="ProtNLM"/>
    </source>
</evidence>
<name>A9D9C1_HOEPD</name>
<accession>A9D9C1</accession>
<dbReference type="EMBL" id="ABIA03000002">
    <property type="protein sequence ID" value="EDQ32907.2"/>
    <property type="molecule type" value="Genomic_DNA"/>
</dbReference>
<evidence type="ECO:0000313" key="2">
    <source>
        <dbReference type="Proteomes" id="UP000004291"/>
    </source>
</evidence>